<dbReference type="Gene3D" id="2.170.150.20">
    <property type="entry name" value="Peptide methionine sulfoxide reductase"/>
    <property type="match status" value="1"/>
</dbReference>
<dbReference type="GeneID" id="17287911"/>
<keyword evidence="3" id="KW-0472">Membrane</keyword>
<organism evidence="5">
    <name type="scientific">Guillardia theta (strain CCMP2712)</name>
    <name type="common">Cryptophyte</name>
    <dbReference type="NCBI Taxonomy" id="905079"/>
    <lineage>
        <taxon>Eukaryota</taxon>
        <taxon>Cryptophyceae</taxon>
        <taxon>Pyrenomonadales</taxon>
        <taxon>Geminigeraceae</taxon>
        <taxon>Guillardia</taxon>
    </lineage>
</organism>
<dbReference type="OrthoDB" id="406022at2759"/>
<evidence type="ECO:0000256" key="1">
    <source>
        <dbReference type="ARBA" id="ARBA00007174"/>
    </source>
</evidence>
<sequence>MAPLGKATSALMVRERDWHFLSMVALGASDRNSALRGFCDAPVMQDLRFGTKADWELANKICCHNKKYAEPSGYFNNANINLFGQFQPEEKYHTFYDSVCGVPLFRAPIGRSMQEWYSESLAHGWPSFRDAEVVRENVVVEQDGEVRSVCGTHLGHNLPDNKGSRYCIDLVCIAGKPALGPIQEPHFSMRGKAQELVETRVKADVSLLPSGNYFFMGNIVVLLIAVIAIILGLLIINRTRRRSRM</sequence>
<keyword evidence="3" id="KW-1133">Transmembrane helix</keyword>
<feature type="transmembrane region" description="Helical" evidence="3">
    <location>
        <begin position="213"/>
        <end position="236"/>
    </location>
</feature>
<evidence type="ECO:0000313" key="6">
    <source>
        <dbReference type="EnsemblProtists" id="EKX31192"/>
    </source>
</evidence>
<comment type="similarity">
    <text evidence="1">Belongs to the MsrB Met sulfoxide reductase family.</text>
</comment>
<gene>
    <name evidence="5" type="ORF">GUITHDRAFT_166930</name>
</gene>
<evidence type="ECO:0000259" key="4">
    <source>
        <dbReference type="Pfam" id="PF01641"/>
    </source>
</evidence>
<dbReference type="InterPro" id="IPR011057">
    <property type="entry name" value="Mss4-like_sf"/>
</dbReference>
<dbReference type="AlphaFoldDB" id="L1I521"/>
<dbReference type="Proteomes" id="UP000011087">
    <property type="component" value="Unassembled WGS sequence"/>
</dbReference>
<protein>
    <recommendedName>
        <fullName evidence="4">MsrB domain-containing protein</fullName>
    </recommendedName>
</protein>
<keyword evidence="3" id="KW-0812">Transmembrane</keyword>
<dbReference type="SUPFAM" id="SSF51316">
    <property type="entry name" value="Mss4-like"/>
    <property type="match status" value="1"/>
</dbReference>
<evidence type="ECO:0000313" key="5">
    <source>
        <dbReference type="EMBL" id="EKX31192.1"/>
    </source>
</evidence>
<feature type="domain" description="MsrB" evidence="4">
    <location>
        <begin position="84"/>
        <end position="173"/>
    </location>
</feature>
<keyword evidence="7" id="KW-1185">Reference proteome</keyword>
<name>L1I521_GUITC</name>
<reference evidence="6" key="3">
    <citation type="submission" date="2015-06" db="UniProtKB">
        <authorList>
            <consortium name="EnsemblProtists"/>
        </authorList>
    </citation>
    <scope>IDENTIFICATION</scope>
</reference>
<dbReference type="KEGG" id="gtt:GUITHDRAFT_166930"/>
<reference evidence="5 7" key="1">
    <citation type="journal article" date="2012" name="Nature">
        <title>Algal genomes reveal evolutionary mosaicism and the fate of nucleomorphs.</title>
        <authorList>
            <consortium name="DOE Joint Genome Institute"/>
            <person name="Curtis B.A."/>
            <person name="Tanifuji G."/>
            <person name="Burki F."/>
            <person name="Gruber A."/>
            <person name="Irimia M."/>
            <person name="Maruyama S."/>
            <person name="Arias M.C."/>
            <person name="Ball S.G."/>
            <person name="Gile G.H."/>
            <person name="Hirakawa Y."/>
            <person name="Hopkins J.F."/>
            <person name="Kuo A."/>
            <person name="Rensing S.A."/>
            <person name="Schmutz J."/>
            <person name="Symeonidi A."/>
            <person name="Elias M."/>
            <person name="Eveleigh R.J."/>
            <person name="Herman E.K."/>
            <person name="Klute M.J."/>
            <person name="Nakayama T."/>
            <person name="Obornik M."/>
            <person name="Reyes-Prieto A."/>
            <person name="Armbrust E.V."/>
            <person name="Aves S.J."/>
            <person name="Beiko R.G."/>
            <person name="Coutinho P."/>
            <person name="Dacks J.B."/>
            <person name="Durnford D.G."/>
            <person name="Fast N.M."/>
            <person name="Green B.R."/>
            <person name="Grisdale C.J."/>
            <person name="Hempel F."/>
            <person name="Henrissat B."/>
            <person name="Hoppner M.P."/>
            <person name="Ishida K."/>
            <person name="Kim E."/>
            <person name="Koreny L."/>
            <person name="Kroth P.G."/>
            <person name="Liu Y."/>
            <person name="Malik S.B."/>
            <person name="Maier U.G."/>
            <person name="McRose D."/>
            <person name="Mock T."/>
            <person name="Neilson J.A."/>
            <person name="Onodera N.T."/>
            <person name="Poole A.M."/>
            <person name="Pritham E.J."/>
            <person name="Richards T.A."/>
            <person name="Rocap G."/>
            <person name="Roy S.W."/>
            <person name="Sarai C."/>
            <person name="Schaack S."/>
            <person name="Shirato S."/>
            <person name="Slamovits C.H."/>
            <person name="Spencer D.F."/>
            <person name="Suzuki S."/>
            <person name="Worden A.Z."/>
            <person name="Zauner S."/>
            <person name="Barry K."/>
            <person name="Bell C."/>
            <person name="Bharti A.K."/>
            <person name="Crow J.A."/>
            <person name="Grimwood J."/>
            <person name="Kramer R."/>
            <person name="Lindquist E."/>
            <person name="Lucas S."/>
            <person name="Salamov A."/>
            <person name="McFadden G.I."/>
            <person name="Lane C.E."/>
            <person name="Keeling P.J."/>
            <person name="Gray M.W."/>
            <person name="Grigoriev I.V."/>
            <person name="Archibald J.M."/>
        </authorList>
    </citation>
    <scope>NUCLEOTIDE SEQUENCE</scope>
    <source>
        <strain evidence="5 7">CCMP2712</strain>
    </source>
</reference>
<dbReference type="GO" id="GO:0033743">
    <property type="term" value="F:peptide-methionine (R)-S-oxide reductase activity"/>
    <property type="evidence" value="ECO:0007669"/>
    <property type="project" value="InterPro"/>
</dbReference>
<dbReference type="EnsemblProtists" id="EKX31192">
    <property type="protein sequence ID" value="EKX31192"/>
    <property type="gene ID" value="GUITHDRAFT_166930"/>
</dbReference>
<dbReference type="HOGENOM" id="CLU_1135325_0_0_1"/>
<dbReference type="Pfam" id="PF01641">
    <property type="entry name" value="SelR"/>
    <property type="match status" value="1"/>
</dbReference>
<evidence type="ECO:0000313" key="7">
    <source>
        <dbReference type="Proteomes" id="UP000011087"/>
    </source>
</evidence>
<dbReference type="eggNOG" id="ENOG502RYJZ">
    <property type="taxonomic scope" value="Eukaryota"/>
</dbReference>
<dbReference type="InterPro" id="IPR002579">
    <property type="entry name" value="Met_Sox_Rdtase_MsrB_dom"/>
</dbReference>
<accession>L1I521</accession>
<keyword evidence="2" id="KW-0560">Oxidoreductase</keyword>
<evidence type="ECO:0000256" key="3">
    <source>
        <dbReference type="SAM" id="Phobius"/>
    </source>
</evidence>
<evidence type="ECO:0000256" key="2">
    <source>
        <dbReference type="ARBA" id="ARBA00023002"/>
    </source>
</evidence>
<proteinExistence type="inferred from homology"/>
<dbReference type="RefSeq" id="XP_005818172.1">
    <property type="nucleotide sequence ID" value="XM_005818115.1"/>
</dbReference>
<reference evidence="7" key="2">
    <citation type="submission" date="2012-11" db="EMBL/GenBank/DDBJ databases">
        <authorList>
            <person name="Kuo A."/>
            <person name="Curtis B.A."/>
            <person name="Tanifuji G."/>
            <person name="Burki F."/>
            <person name="Gruber A."/>
            <person name="Irimia M."/>
            <person name="Maruyama S."/>
            <person name="Arias M.C."/>
            <person name="Ball S.G."/>
            <person name="Gile G.H."/>
            <person name="Hirakawa Y."/>
            <person name="Hopkins J.F."/>
            <person name="Rensing S.A."/>
            <person name="Schmutz J."/>
            <person name="Symeonidi A."/>
            <person name="Elias M."/>
            <person name="Eveleigh R.J."/>
            <person name="Herman E.K."/>
            <person name="Klute M.J."/>
            <person name="Nakayama T."/>
            <person name="Obornik M."/>
            <person name="Reyes-Prieto A."/>
            <person name="Armbrust E.V."/>
            <person name="Aves S.J."/>
            <person name="Beiko R.G."/>
            <person name="Coutinho P."/>
            <person name="Dacks J.B."/>
            <person name="Durnford D.G."/>
            <person name="Fast N.M."/>
            <person name="Green B.R."/>
            <person name="Grisdale C."/>
            <person name="Hempe F."/>
            <person name="Henrissat B."/>
            <person name="Hoppner M.P."/>
            <person name="Ishida K.-I."/>
            <person name="Kim E."/>
            <person name="Koreny L."/>
            <person name="Kroth P.G."/>
            <person name="Liu Y."/>
            <person name="Malik S.-B."/>
            <person name="Maier U.G."/>
            <person name="McRose D."/>
            <person name="Mock T."/>
            <person name="Neilson J.A."/>
            <person name="Onodera N.T."/>
            <person name="Poole A.M."/>
            <person name="Pritham E.J."/>
            <person name="Richards T.A."/>
            <person name="Rocap G."/>
            <person name="Roy S.W."/>
            <person name="Sarai C."/>
            <person name="Schaack S."/>
            <person name="Shirato S."/>
            <person name="Slamovits C.H."/>
            <person name="Spencer D.F."/>
            <person name="Suzuki S."/>
            <person name="Worden A.Z."/>
            <person name="Zauner S."/>
            <person name="Barry K."/>
            <person name="Bell C."/>
            <person name="Bharti A.K."/>
            <person name="Crow J.A."/>
            <person name="Grimwood J."/>
            <person name="Kramer R."/>
            <person name="Lindquist E."/>
            <person name="Lucas S."/>
            <person name="Salamov A."/>
            <person name="McFadden G.I."/>
            <person name="Lane C.E."/>
            <person name="Keeling P.J."/>
            <person name="Gray M.W."/>
            <person name="Grigoriev I.V."/>
            <person name="Archibald J.M."/>
        </authorList>
    </citation>
    <scope>NUCLEOTIDE SEQUENCE</scope>
    <source>
        <strain evidence="7">CCMP2712</strain>
    </source>
</reference>
<dbReference type="EMBL" id="JH993334">
    <property type="protein sequence ID" value="EKX31192.1"/>
    <property type="molecule type" value="Genomic_DNA"/>
</dbReference>
<dbReference type="PaxDb" id="55529-EKX31192"/>